<evidence type="ECO:0000256" key="1">
    <source>
        <dbReference type="ARBA" id="ARBA00022539"/>
    </source>
</evidence>
<dbReference type="CDD" id="cd19935">
    <property type="entry name" value="REC_OmpR_CusR-like"/>
    <property type="match status" value="1"/>
</dbReference>
<dbReference type="CDD" id="cd00383">
    <property type="entry name" value="trans_reg_C"/>
    <property type="match status" value="1"/>
</dbReference>
<dbReference type="GO" id="GO:0032993">
    <property type="term" value="C:protein-DNA complex"/>
    <property type="evidence" value="ECO:0007669"/>
    <property type="project" value="TreeGrafter"/>
</dbReference>
<dbReference type="GO" id="GO:0006355">
    <property type="term" value="P:regulation of DNA-templated transcription"/>
    <property type="evidence" value="ECO:0007669"/>
    <property type="project" value="InterPro"/>
</dbReference>
<dbReference type="Proteomes" id="UP000441032">
    <property type="component" value="Unassembled WGS sequence"/>
</dbReference>
<evidence type="ECO:0000313" key="13">
    <source>
        <dbReference type="Proteomes" id="UP000441032"/>
    </source>
</evidence>
<dbReference type="Gene3D" id="3.40.50.2300">
    <property type="match status" value="1"/>
</dbReference>
<feature type="modified residue" description="4-aspartylphosphate" evidence="8">
    <location>
        <position position="51"/>
    </location>
</feature>
<evidence type="ECO:0000256" key="4">
    <source>
        <dbReference type="ARBA" id="ARBA00023012"/>
    </source>
</evidence>
<dbReference type="GO" id="GO:0005829">
    <property type="term" value="C:cytosol"/>
    <property type="evidence" value="ECO:0007669"/>
    <property type="project" value="TreeGrafter"/>
</dbReference>
<evidence type="ECO:0000256" key="6">
    <source>
        <dbReference type="ARBA" id="ARBA00023125"/>
    </source>
</evidence>
<dbReference type="PROSITE" id="PS50110">
    <property type="entry name" value="RESPONSE_REGULATORY"/>
    <property type="match status" value="1"/>
</dbReference>
<dbReference type="InterPro" id="IPR001867">
    <property type="entry name" value="OmpR/PhoB-type_DNA-bd"/>
</dbReference>
<dbReference type="InterPro" id="IPR006291">
    <property type="entry name" value="CusR-like"/>
</dbReference>
<dbReference type="InterPro" id="IPR011006">
    <property type="entry name" value="CheY-like_superfamily"/>
</dbReference>
<evidence type="ECO:0000256" key="8">
    <source>
        <dbReference type="PROSITE-ProRule" id="PRU00169"/>
    </source>
</evidence>
<dbReference type="SMART" id="SM00448">
    <property type="entry name" value="REC"/>
    <property type="match status" value="1"/>
</dbReference>
<keyword evidence="7" id="KW-0804">Transcription</keyword>
<dbReference type="InterPro" id="IPR036388">
    <property type="entry name" value="WH-like_DNA-bd_sf"/>
</dbReference>
<gene>
    <name evidence="12" type="ORF">GJQ57_05340</name>
</gene>
<dbReference type="FunFam" id="1.10.10.10:FF:000005">
    <property type="entry name" value="Two-component system response regulator"/>
    <property type="match status" value="1"/>
</dbReference>
<protein>
    <submittedName>
        <fullName evidence="12">Heavy metal response regulator transcription factor</fullName>
    </submittedName>
</protein>
<evidence type="ECO:0000256" key="2">
    <source>
        <dbReference type="ARBA" id="ARBA00022553"/>
    </source>
</evidence>
<keyword evidence="3" id="KW-0862">Zinc</keyword>
<evidence type="ECO:0000259" key="10">
    <source>
        <dbReference type="PROSITE" id="PS50110"/>
    </source>
</evidence>
<dbReference type="GO" id="GO:0000156">
    <property type="term" value="F:phosphorelay response regulator activity"/>
    <property type="evidence" value="ECO:0007669"/>
    <property type="project" value="TreeGrafter"/>
</dbReference>
<dbReference type="NCBIfam" id="TIGR01387">
    <property type="entry name" value="cztR_silR_copR"/>
    <property type="match status" value="1"/>
</dbReference>
<keyword evidence="1" id="KW-0104">Cadmium</keyword>
<dbReference type="RefSeq" id="WP_154205970.1">
    <property type="nucleotide sequence ID" value="NZ_WJYN01000001.1"/>
</dbReference>
<dbReference type="FunFam" id="3.40.50.2300:FF:000001">
    <property type="entry name" value="DNA-binding response regulator PhoB"/>
    <property type="match status" value="1"/>
</dbReference>
<dbReference type="PANTHER" id="PTHR48111">
    <property type="entry name" value="REGULATOR OF RPOS"/>
    <property type="match status" value="1"/>
</dbReference>
<sequence>MRILVIEDEARTAEYLRKGLTESGFIVDIASTGTDGLHLAQEMLYDLILLDVMLPGMDGWSVIKQIRQKRDVPVLFLTARDDVSDRVRGFELGADDYLVKPFAFAELLARIRRCLRQGGGRESERLTIDDLDIDVLGRKVVRGSVKIDLTNQEFALLHLLARRRGEVLSRTTIASQVWDVNFDTDTNVVDVAIRRLRVKIDDPFETKLIHTVRGMGYVMDPLRGKQA</sequence>
<dbReference type="InterPro" id="IPR001789">
    <property type="entry name" value="Sig_transdc_resp-reg_receiver"/>
</dbReference>
<feature type="domain" description="OmpR/PhoB-type" evidence="11">
    <location>
        <begin position="123"/>
        <end position="221"/>
    </location>
</feature>
<dbReference type="SUPFAM" id="SSF52172">
    <property type="entry name" value="CheY-like"/>
    <property type="match status" value="1"/>
</dbReference>
<comment type="caution">
    <text evidence="12">The sequence shown here is derived from an EMBL/GenBank/DDBJ whole genome shotgun (WGS) entry which is preliminary data.</text>
</comment>
<keyword evidence="2 8" id="KW-0597">Phosphoprotein</keyword>
<evidence type="ECO:0000256" key="9">
    <source>
        <dbReference type="PROSITE-ProRule" id="PRU01091"/>
    </source>
</evidence>
<dbReference type="PANTHER" id="PTHR48111:SF41">
    <property type="entry name" value="TRANSCRIPTIONAL REGULATORY PROTEIN CUSR-RELATED"/>
    <property type="match status" value="1"/>
</dbReference>
<organism evidence="12 13">
    <name type="scientific">Ralstonia pickettii</name>
    <name type="common">Burkholderia pickettii</name>
    <dbReference type="NCBI Taxonomy" id="329"/>
    <lineage>
        <taxon>Bacteria</taxon>
        <taxon>Pseudomonadati</taxon>
        <taxon>Pseudomonadota</taxon>
        <taxon>Betaproteobacteria</taxon>
        <taxon>Burkholderiales</taxon>
        <taxon>Burkholderiaceae</taxon>
        <taxon>Ralstonia</taxon>
    </lineage>
</organism>
<accession>A0A7X2HK98</accession>
<keyword evidence="6 9" id="KW-0238">DNA-binding</keyword>
<reference evidence="12 13" key="1">
    <citation type="submission" date="2019-11" db="EMBL/GenBank/DDBJ databases">
        <title>Phenotypic characterization of an OXA-22 and OXA-60 co-producing Ralstonia pickettii clinical strain.</title>
        <authorList>
            <person name="He F."/>
        </authorList>
    </citation>
    <scope>NUCLEOTIDE SEQUENCE [LARGE SCALE GENOMIC DNA]</scope>
    <source>
        <strain evidence="12 13">PSLESD1</strain>
    </source>
</reference>
<dbReference type="AlphaFoldDB" id="A0A7X2HK98"/>
<feature type="DNA-binding region" description="OmpR/PhoB-type" evidence="9">
    <location>
        <begin position="123"/>
        <end position="221"/>
    </location>
</feature>
<dbReference type="Pfam" id="PF00486">
    <property type="entry name" value="Trans_reg_C"/>
    <property type="match status" value="1"/>
</dbReference>
<keyword evidence="5" id="KW-0805">Transcription regulation</keyword>
<dbReference type="Gene3D" id="6.10.250.690">
    <property type="match status" value="1"/>
</dbReference>
<dbReference type="EMBL" id="WJYN01000001">
    <property type="protein sequence ID" value="MRS98078.1"/>
    <property type="molecule type" value="Genomic_DNA"/>
</dbReference>
<proteinExistence type="predicted"/>
<evidence type="ECO:0000256" key="5">
    <source>
        <dbReference type="ARBA" id="ARBA00023015"/>
    </source>
</evidence>
<dbReference type="InterPro" id="IPR039420">
    <property type="entry name" value="WalR-like"/>
</dbReference>
<dbReference type="GO" id="GO:0000976">
    <property type="term" value="F:transcription cis-regulatory region binding"/>
    <property type="evidence" value="ECO:0007669"/>
    <property type="project" value="TreeGrafter"/>
</dbReference>
<evidence type="ECO:0000256" key="3">
    <source>
        <dbReference type="ARBA" id="ARBA00022833"/>
    </source>
</evidence>
<keyword evidence="4" id="KW-0902">Two-component regulatory system</keyword>
<evidence type="ECO:0000259" key="11">
    <source>
        <dbReference type="PROSITE" id="PS51755"/>
    </source>
</evidence>
<dbReference type="Pfam" id="PF00072">
    <property type="entry name" value="Response_reg"/>
    <property type="match status" value="1"/>
</dbReference>
<evidence type="ECO:0000256" key="7">
    <source>
        <dbReference type="ARBA" id="ARBA00023163"/>
    </source>
</evidence>
<feature type="domain" description="Response regulatory" evidence="10">
    <location>
        <begin position="2"/>
        <end position="115"/>
    </location>
</feature>
<name>A0A7X2HK98_RALPI</name>
<dbReference type="PROSITE" id="PS51755">
    <property type="entry name" value="OMPR_PHOB"/>
    <property type="match status" value="1"/>
</dbReference>
<dbReference type="SMART" id="SM00862">
    <property type="entry name" value="Trans_reg_C"/>
    <property type="match status" value="1"/>
</dbReference>
<evidence type="ECO:0000313" key="12">
    <source>
        <dbReference type="EMBL" id="MRS98078.1"/>
    </source>
</evidence>
<dbReference type="Gene3D" id="1.10.10.10">
    <property type="entry name" value="Winged helix-like DNA-binding domain superfamily/Winged helix DNA-binding domain"/>
    <property type="match status" value="1"/>
</dbReference>